<evidence type="ECO:0000313" key="3">
    <source>
        <dbReference type="Proteomes" id="UP000479710"/>
    </source>
</evidence>
<keyword evidence="1" id="KW-0732">Signal</keyword>
<proteinExistence type="predicted"/>
<evidence type="ECO:0000256" key="1">
    <source>
        <dbReference type="SAM" id="SignalP"/>
    </source>
</evidence>
<dbReference type="EMBL" id="SPHZ02000006">
    <property type="protein sequence ID" value="KAF0914715.1"/>
    <property type="molecule type" value="Genomic_DNA"/>
</dbReference>
<sequence length="81" mass="8844">MARRRDAMLLLGLLLVVAAAMVSRPPNCTGRCAPSCVGHCEAVVRPVHPPPPPVQEADGGGDYKPVRWECKCRHYRLVTNP</sequence>
<feature type="signal peptide" evidence="1">
    <location>
        <begin position="1"/>
        <end position="20"/>
    </location>
</feature>
<organism evidence="2 3">
    <name type="scientific">Oryza meyeriana var. granulata</name>
    <dbReference type="NCBI Taxonomy" id="110450"/>
    <lineage>
        <taxon>Eukaryota</taxon>
        <taxon>Viridiplantae</taxon>
        <taxon>Streptophyta</taxon>
        <taxon>Embryophyta</taxon>
        <taxon>Tracheophyta</taxon>
        <taxon>Spermatophyta</taxon>
        <taxon>Magnoliopsida</taxon>
        <taxon>Liliopsida</taxon>
        <taxon>Poales</taxon>
        <taxon>Poaceae</taxon>
        <taxon>BOP clade</taxon>
        <taxon>Oryzoideae</taxon>
        <taxon>Oryzeae</taxon>
        <taxon>Oryzinae</taxon>
        <taxon>Oryza</taxon>
        <taxon>Oryza meyeriana</taxon>
    </lineage>
</organism>
<dbReference type="AlphaFoldDB" id="A0A6G1DPG0"/>
<comment type="caution">
    <text evidence="2">The sequence shown here is derived from an EMBL/GenBank/DDBJ whole genome shotgun (WGS) entry which is preliminary data.</text>
</comment>
<accession>A0A6G1DPG0</accession>
<protein>
    <recommendedName>
        <fullName evidence="4">Epidermal patterning factor-like protein</fullName>
    </recommendedName>
</protein>
<keyword evidence="3" id="KW-1185">Reference proteome</keyword>
<name>A0A6G1DPG0_9ORYZ</name>
<feature type="chain" id="PRO_5028021000" description="Epidermal patterning factor-like protein" evidence="1">
    <location>
        <begin position="21"/>
        <end position="81"/>
    </location>
</feature>
<reference evidence="2 3" key="1">
    <citation type="submission" date="2019-11" db="EMBL/GenBank/DDBJ databases">
        <title>Whole genome sequence of Oryza granulata.</title>
        <authorList>
            <person name="Li W."/>
        </authorList>
    </citation>
    <scope>NUCLEOTIDE SEQUENCE [LARGE SCALE GENOMIC DNA]</scope>
    <source>
        <strain evidence="3">cv. Menghai</strain>
        <tissue evidence="2">Leaf</tissue>
    </source>
</reference>
<evidence type="ECO:0000313" key="2">
    <source>
        <dbReference type="EMBL" id="KAF0914715.1"/>
    </source>
</evidence>
<evidence type="ECO:0008006" key="4">
    <source>
        <dbReference type="Google" id="ProtNLM"/>
    </source>
</evidence>
<dbReference type="Proteomes" id="UP000479710">
    <property type="component" value="Unassembled WGS sequence"/>
</dbReference>
<gene>
    <name evidence="2" type="ORF">E2562_031219</name>
</gene>